<name>A0A174S6R2_9FIRM</name>
<dbReference type="Gene3D" id="3.90.550.10">
    <property type="entry name" value="Spore Coat Polysaccharide Biosynthesis Protein SpsA, Chain A"/>
    <property type="match status" value="1"/>
</dbReference>
<feature type="domain" description="MobA-like NTP transferase" evidence="1">
    <location>
        <begin position="9"/>
        <end position="166"/>
    </location>
</feature>
<dbReference type="Proteomes" id="UP000095765">
    <property type="component" value="Unassembled WGS sequence"/>
</dbReference>
<organism evidence="2 3">
    <name type="scientific">Anaerotruncus colihominis</name>
    <dbReference type="NCBI Taxonomy" id="169435"/>
    <lineage>
        <taxon>Bacteria</taxon>
        <taxon>Bacillati</taxon>
        <taxon>Bacillota</taxon>
        <taxon>Clostridia</taxon>
        <taxon>Eubacteriales</taxon>
        <taxon>Oscillospiraceae</taxon>
        <taxon>Anaerotruncus</taxon>
    </lineage>
</organism>
<dbReference type="EMBL" id="CZBE01000016">
    <property type="protein sequence ID" value="CUP90119.1"/>
    <property type="molecule type" value="Genomic_DNA"/>
</dbReference>
<sequence>MGASLKLGCIFLASGQSKRFQGNKLLSEFNGRPMIETVLGNFPCELFNQTIVVTRYAEVAVTAAQRGFTVVENDGADDSVARTIRLGLDALTPNLDGCLFSVCDQPLLTARSIQAIVDEFIAHPGAIVALGYHGKRGNPVLFPRALFSELGALAPGQSGGAVVAAHTPLLRIVEAKNRLELVDIDYRADAASLRPLF</sequence>
<evidence type="ECO:0000313" key="3">
    <source>
        <dbReference type="Proteomes" id="UP000095765"/>
    </source>
</evidence>
<dbReference type="PANTHER" id="PTHR43777:SF1">
    <property type="entry name" value="MOLYBDENUM COFACTOR CYTIDYLYLTRANSFERASE"/>
    <property type="match status" value="1"/>
</dbReference>
<evidence type="ECO:0000313" key="2">
    <source>
        <dbReference type="EMBL" id="CUP90119.1"/>
    </source>
</evidence>
<reference evidence="2 3" key="1">
    <citation type="submission" date="2015-09" db="EMBL/GenBank/DDBJ databases">
        <authorList>
            <consortium name="Pathogen Informatics"/>
        </authorList>
    </citation>
    <scope>NUCLEOTIDE SEQUENCE [LARGE SCALE GENOMIC DNA]</scope>
    <source>
        <strain evidence="2 3">2789STDY5834939</strain>
    </source>
</reference>
<protein>
    <submittedName>
        <fullName evidence="2">Molybdopterin-guanine dinucleotide biosynthesis protein MobA</fullName>
    </submittedName>
</protein>
<evidence type="ECO:0000259" key="1">
    <source>
        <dbReference type="Pfam" id="PF12804"/>
    </source>
</evidence>
<accession>A0A174S6R2</accession>
<dbReference type="InterPro" id="IPR029044">
    <property type="entry name" value="Nucleotide-diphossugar_trans"/>
</dbReference>
<dbReference type="PANTHER" id="PTHR43777">
    <property type="entry name" value="MOLYBDENUM COFACTOR CYTIDYLYLTRANSFERASE"/>
    <property type="match status" value="1"/>
</dbReference>
<gene>
    <name evidence="2" type="ORF">ERS852551_02317</name>
</gene>
<dbReference type="AlphaFoldDB" id="A0A174S6R2"/>
<dbReference type="CDD" id="cd04182">
    <property type="entry name" value="GT_2_like_f"/>
    <property type="match status" value="1"/>
</dbReference>
<dbReference type="OrthoDB" id="9797742at2"/>
<dbReference type="Pfam" id="PF12804">
    <property type="entry name" value="NTP_transf_3"/>
    <property type="match status" value="1"/>
</dbReference>
<dbReference type="GO" id="GO:0016779">
    <property type="term" value="F:nucleotidyltransferase activity"/>
    <property type="evidence" value="ECO:0007669"/>
    <property type="project" value="UniProtKB-ARBA"/>
</dbReference>
<proteinExistence type="predicted"/>
<dbReference type="InterPro" id="IPR025877">
    <property type="entry name" value="MobA-like_NTP_Trfase"/>
</dbReference>
<dbReference type="RefSeq" id="WP_055245439.1">
    <property type="nucleotide sequence ID" value="NZ_CABIWA010000010.1"/>
</dbReference>
<dbReference type="SUPFAM" id="SSF53448">
    <property type="entry name" value="Nucleotide-diphospho-sugar transferases"/>
    <property type="match status" value="1"/>
</dbReference>